<name>A0A264VQA8_PRORE</name>
<dbReference type="Proteomes" id="UP000216001">
    <property type="component" value="Unassembled WGS sequence"/>
</dbReference>
<evidence type="ECO:0000313" key="3">
    <source>
        <dbReference type="EMBL" id="OZS73540.1"/>
    </source>
</evidence>
<dbReference type="AlphaFoldDB" id="A0A264VQA8"/>
<accession>A0A264VQA8</accession>
<evidence type="ECO:0000313" key="4">
    <source>
        <dbReference type="Proteomes" id="UP000216001"/>
    </source>
</evidence>
<organism evidence="3 4">
    <name type="scientific">Providencia rettgeri</name>
    <dbReference type="NCBI Taxonomy" id="587"/>
    <lineage>
        <taxon>Bacteria</taxon>
        <taxon>Pseudomonadati</taxon>
        <taxon>Pseudomonadota</taxon>
        <taxon>Gammaproteobacteria</taxon>
        <taxon>Enterobacterales</taxon>
        <taxon>Morganellaceae</taxon>
        <taxon>Providencia</taxon>
    </lineage>
</organism>
<keyword evidence="1" id="KW-1133">Transmembrane helix</keyword>
<evidence type="ECO:0000313" key="2">
    <source>
        <dbReference type="EMBL" id="MBX6979310.1"/>
    </source>
</evidence>
<reference evidence="2" key="2">
    <citation type="submission" date="2019-02" db="EMBL/GenBank/DDBJ databases">
        <title>Genomic characterization of isolates from hospital effluents in KZN, South Africa.</title>
        <authorList>
            <person name="Ntshobeni N."/>
            <person name="Allam M."/>
            <person name="Ismail A."/>
            <person name="Amoako D."/>
            <person name="Essack S."/>
            <person name="Chenia H."/>
        </authorList>
    </citation>
    <scope>NUCLEOTIDE SEQUENCE</scope>
    <source>
        <strain evidence="2">AFE97_S1</strain>
    </source>
</reference>
<comment type="caution">
    <text evidence="3">The sequence shown here is derived from an EMBL/GenBank/DDBJ whole genome shotgun (WGS) entry which is preliminary data.</text>
</comment>
<sequence length="144" mass="15602">MVVWIWVGLGALFGIIELFTSTFFGLWMAIAAIIPAAIVLVAPGIDLLWQIGIWCIATVCCAILWVKYSRNKPTRYVEEPLIGEVGHLAFALPEGGESVILLSKPVQGNQQWPCKSQEVLPRDARVKIVSVASGVVLVSAVTAE</sequence>
<protein>
    <recommendedName>
        <fullName evidence="5">NfeD family protein</fullName>
    </recommendedName>
</protein>
<keyword evidence="1" id="KW-0472">Membrane</keyword>
<gene>
    <name evidence="3" type="ORF">CHI95_16680</name>
    <name evidence="2" type="ORF">EX242_03395</name>
</gene>
<dbReference type="RefSeq" id="WP_094962281.1">
    <property type="nucleotide sequence ID" value="NZ_NOWC01000021.1"/>
</dbReference>
<proteinExistence type="predicted"/>
<dbReference type="EMBL" id="SHDO01000004">
    <property type="protein sequence ID" value="MBX6979310.1"/>
    <property type="molecule type" value="Genomic_DNA"/>
</dbReference>
<feature type="transmembrane region" description="Helical" evidence="1">
    <location>
        <begin position="47"/>
        <end position="66"/>
    </location>
</feature>
<reference evidence="3 4" key="1">
    <citation type="submission" date="2017-07" db="EMBL/GenBank/DDBJ databases">
        <title>blaIMP-27 on transferable plasmids in Proteus mirabilis and Providencia rettgeri.</title>
        <authorList>
            <person name="Potter R."/>
        </authorList>
    </citation>
    <scope>NUCLEOTIDE SEQUENCE [LARGE SCALE GENOMIC DNA]</scope>
    <source>
        <strain evidence="3 4">PR1</strain>
    </source>
</reference>
<feature type="transmembrane region" description="Helical" evidence="1">
    <location>
        <begin position="12"/>
        <end position="41"/>
    </location>
</feature>
<dbReference type="Proteomes" id="UP000824410">
    <property type="component" value="Unassembled WGS sequence"/>
</dbReference>
<keyword evidence="1" id="KW-0812">Transmembrane</keyword>
<evidence type="ECO:0008006" key="5">
    <source>
        <dbReference type="Google" id="ProtNLM"/>
    </source>
</evidence>
<dbReference type="EMBL" id="NOWC01000021">
    <property type="protein sequence ID" value="OZS73540.1"/>
    <property type="molecule type" value="Genomic_DNA"/>
</dbReference>
<evidence type="ECO:0000256" key="1">
    <source>
        <dbReference type="SAM" id="Phobius"/>
    </source>
</evidence>